<dbReference type="AlphaFoldDB" id="A0A841I5W9"/>
<dbReference type="InterPro" id="IPR036005">
    <property type="entry name" value="Creatinase/aminopeptidase-like"/>
</dbReference>
<evidence type="ECO:0000313" key="2">
    <source>
        <dbReference type="EMBL" id="MBB6099830.1"/>
    </source>
</evidence>
<dbReference type="PANTHER" id="PTHR46112:SF2">
    <property type="entry name" value="XAA-PRO AMINOPEPTIDASE P-RELATED"/>
    <property type="match status" value="1"/>
</dbReference>
<dbReference type="Proteomes" id="UP000569951">
    <property type="component" value="Unassembled WGS sequence"/>
</dbReference>
<feature type="domain" description="Peptidase M24" evidence="1">
    <location>
        <begin position="140"/>
        <end position="333"/>
    </location>
</feature>
<evidence type="ECO:0000313" key="3">
    <source>
        <dbReference type="Proteomes" id="UP000569951"/>
    </source>
</evidence>
<dbReference type="Pfam" id="PF00557">
    <property type="entry name" value="Peptidase_M24"/>
    <property type="match status" value="1"/>
</dbReference>
<reference evidence="2 3" key="1">
    <citation type="submission" date="2020-08" db="EMBL/GenBank/DDBJ databases">
        <title>Genomic Encyclopedia of Type Strains, Phase IV (KMG-IV): sequencing the most valuable type-strain genomes for metagenomic binning, comparative biology and taxonomic classification.</title>
        <authorList>
            <person name="Goeker M."/>
        </authorList>
    </citation>
    <scope>NUCLEOTIDE SEQUENCE [LARGE SCALE GENOMIC DNA]</scope>
    <source>
        <strain evidence="2 3">DSM 21458</strain>
    </source>
</reference>
<dbReference type="PANTHER" id="PTHR46112">
    <property type="entry name" value="AMINOPEPTIDASE"/>
    <property type="match status" value="1"/>
</dbReference>
<sequence length="363" mass="39075">MSHEAEVAFKLARVREVLQEAGAAAARLRGTDWFAWATAGGSPTVLLSAETGVAEVLVTLDAAWVLTDEIEAGRLRDEELPVNFEVFAHPWAEGSLRDAFVREAARGGRVLSDRPSGAEGPLPPALMAAKRRLLAPEIARYREVGRRAAQAMTEALEAAQPDWTEYELAGAGAEALLACGLEPCLTLVAGERRLPLYRHATARGDRLGARAMMVFCARGAGLFANLTRFVAFDTLPEADRRRHAALLDIEGAALEASRPGALLSEVYAALEAAYRVAGYPEAIREHHQGGSTGYLAREVVAAPGTAVTLEAGTALAWNPSLRGAKLEDTMLLHEDGRLEVLTVDPRWPVVEHAGLKRPLVLER</sequence>
<dbReference type="InterPro" id="IPR000994">
    <property type="entry name" value="Pept_M24"/>
</dbReference>
<proteinExistence type="predicted"/>
<dbReference type="RefSeq" id="WP_183988563.1">
    <property type="nucleotide sequence ID" value="NZ_JACHHG010000015.1"/>
</dbReference>
<gene>
    <name evidence="2" type="ORF">HNR42_003288</name>
</gene>
<keyword evidence="3" id="KW-1185">Reference proteome</keyword>
<dbReference type="GO" id="GO:0004177">
    <property type="term" value="F:aminopeptidase activity"/>
    <property type="evidence" value="ECO:0007669"/>
    <property type="project" value="UniProtKB-KW"/>
</dbReference>
<organism evidence="2 3">
    <name type="scientific">Deinobacterium chartae</name>
    <dbReference type="NCBI Taxonomy" id="521158"/>
    <lineage>
        <taxon>Bacteria</taxon>
        <taxon>Thermotogati</taxon>
        <taxon>Deinococcota</taxon>
        <taxon>Deinococci</taxon>
        <taxon>Deinococcales</taxon>
        <taxon>Deinococcaceae</taxon>
        <taxon>Deinobacterium</taxon>
    </lineage>
</organism>
<accession>A0A841I5W9</accession>
<dbReference type="Gene3D" id="3.90.230.10">
    <property type="entry name" value="Creatinase/methionine aminopeptidase superfamily"/>
    <property type="match status" value="1"/>
</dbReference>
<name>A0A841I5W9_9DEIO</name>
<evidence type="ECO:0000259" key="1">
    <source>
        <dbReference type="Pfam" id="PF00557"/>
    </source>
</evidence>
<protein>
    <submittedName>
        <fullName evidence="2">Xaa-Pro aminopeptidase</fullName>
    </submittedName>
</protein>
<dbReference type="InterPro" id="IPR050659">
    <property type="entry name" value="Peptidase_M24B"/>
</dbReference>
<comment type="caution">
    <text evidence="2">The sequence shown here is derived from an EMBL/GenBank/DDBJ whole genome shotgun (WGS) entry which is preliminary data.</text>
</comment>
<keyword evidence="2" id="KW-0378">Hydrolase</keyword>
<keyword evidence="2" id="KW-0645">Protease</keyword>
<dbReference type="CDD" id="cd01066">
    <property type="entry name" value="APP_MetAP"/>
    <property type="match status" value="1"/>
</dbReference>
<keyword evidence="2" id="KW-0031">Aminopeptidase</keyword>
<dbReference type="EMBL" id="JACHHG010000015">
    <property type="protein sequence ID" value="MBB6099830.1"/>
    <property type="molecule type" value="Genomic_DNA"/>
</dbReference>
<dbReference type="SUPFAM" id="SSF55920">
    <property type="entry name" value="Creatinase/aminopeptidase"/>
    <property type="match status" value="1"/>
</dbReference>